<accession>A0A510HPC7</accession>
<proteinExistence type="predicted"/>
<gene>
    <name evidence="1" type="ORF">RxyAA322_25570</name>
</gene>
<keyword evidence="2" id="KW-1185">Reference proteome</keyword>
<name>A0A510HPC7_9ACTN</name>
<sequence>MRSHPPDDYRKKAERELEIISRLPRQRCSLPSGNPASGLMLVLEDPASPRVLDALHRSLAAVELPEAYLTPASSPSLREELYAVDPSLLVAVGPGAAHGIDALDYPLVHHGFSEAPEGEPFPWTRGTPGLRLPPLAPALEDEPAKHRFWRAFLVLRAFSSGSLQSFPDRYIN</sequence>
<dbReference type="Proteomes" id="UP000318065">
    <property type="component" value="Chromosome"/>
</dbReference>
<reference evidence="1" key="1">
    <citation type="journal article" date="2019" name="Microbiol. Resour. Announc.">
        <title>Complete Genome Sequence of Rubrobacter xylanophilus Strain AA3-22, Isolated from Arima Onsen in Japan.</title>
        <authorList>
            <person name="Tomariguchi N."/>
            <person name="Miyazaki K."/>
        </authorList>
    </citation>
    <scope>NUCLEOTIDE SEQUENCE [LARGE SCALE GENOMIC DNA]</scope>
    <source>
        <strain evidence="1">AA3-22</strain>
    </source>
</reference>
<organism evidence="1 2">
    <name type="scientific">Rubrobacter xylanophilus</name>
    <dbReference type="NCBI Taxonomy" id="49319"/>
    <lineage>
        <taxon>Bacteria</taxon>
        <taxon>Bacillati</taxon>
        <taxon>Actinomycetota</taxon>
        <taxon>Rubrobacteria</taxon>
        <taxon>Rubrobacterales</taxon>
        <taxon>Rubrobacteraceae</taxon>
        <taxon>Rubrobacter</taxon>
    </lineage>
</organism>
<evidence type="ECO:0000313" key="1">
    <source>
        <dbReference type="EMBL" id="BBL80703.1"/>
    </source>
</evidence>
<evidence type="ECO:0000313" key="2">
    <source>
        <dbReference type="Proteomes" id="UP000318065"/>
    </source>
</evidence>
<dbReference type="EMBL" id="AP019791">
    <property type="protein sequence ID" value="BBL80703.1"/>
    <property type="molecule type" value="Genomic_DNA"/>
</dbReference>
<dbReference type="AlphaFoldDB" id="A0A510HPC7"/>
<protein>
    <submittedName>
        <fullName evidence="1">Uncharacterized protein</fullName>
    </submittedName>
</protein>